<evidence type="ECO:0000256" key="1">
    <source>
        <dbReference type="SAM" id="Phobius"/>
    </source>
</evidence>
<gene>
    <name evidence="4" type="ORF">I8D64_15335</name>
</gene>
<proteinExistence type="predicted"/>
<dbReference type="RefSeq" id="WP_200503664.1">
    <property type="nucleotide sequence ID" value="NZ_JAEDAJ010000013.1"/>
</dbReference>
<comment type="caution">
    <text evidence="4">The sequence shown here is derived from an EMBL/GenBank/DDBJ whole genome shotgun (WGS) entry which is preliminary data.</text>
</comment>
<keyword evidence="1" id="KW-1133">Transmembrane helix</keyword>
<feature type="chain" id="PRO_5045716217" evidence="2">
    <location>
        <begin position="39"/>
        <end position="322"/>
    </location>
</feature>
<evidence type="ECO:0000313" key="4">
    <source>
        <dbReference type="EMBL" id="MBK0332774.1"/>
    </source>
</evidence>
<organism evidence="4 5">
    <name type="scientific">Brachybacterium halotolerans</name>
    <dbReference type="NCBI Taxonomy" id="2795215"/>
    <lineage>
        <taxon>Bacteria</taxon>
        <taxon>Bacillati</taxon>
        <taxon>Actinomycetota</taxon>
        <taxon>Actinomycetes</taxon>
        <taxon>Micrococcales</taxon>
        <taxon>Dermabacteraceae</taxon>
        <taxon>Brachybacterium</taxon>
    </lineage>
</organism>
<evidence type="ECO:0000313" key="5">
    <source>
        <dbReference type="Proteomes" id="UP000612352"/>
    </source>
</evidence>
<name>A0ABS1BDU2_9MICO</name>
<evidence type="ECO:0000256" key="2">
    <source>
        <dbReference type="SAM" id="SignalP"/>
    </source>
</evidence>
<dbReference type="Gene3D" id="2.60.40.10">
    <property type="entry name" value="Immunoglobulins"/>
    <property type="match status" value="1"/>
</dbReference>
<dbReference type="Proteomes" id="UP000612352">
    <property type="component" value="Unassembled WGS sequence"/>
</dbReference>
<evidence type="ECO:0000259" key="3">
    <source>
        <dbReference type="Pfam" id="PF06030"/>
    </source>
</evidence>
<protein>
    <submittedName>
        <fullName evidence="4">DUF916 domain-containing protein</fullName>
    </submittedName>
</protein>
<dbReference type="InterPro" id="IPR010317">
    <property type="entry name" value="WxLIP_PGBD"/>
</dbReference>
<feature type="domain" description="WxL Interacting Protein peptidoglycan binding" evidence="3">
    <location>
        <begin position="64"/>
        <end position="154"/>
    </location>
</feature>
<dbReference type="InterPro" id="IPR013783">
    <property type="entry name" value="Ig-like_fold"/>
</dbReference>
<keyword evidence="1" id="KW-0472">Membrane</keyword>
<accession>A0ABS1BDU2</accession>
<keyword evidence="1" id="KW-0812">Transmembrane</keyword>
<sequence>MSRPAPVRRSLAARALHTFLHLFAVAALVLIAPLAAHADDVTLSIDAGPVPKGSGRGEQLAWALEPGATVEDSVVITNFDDSSLQLDVAAKDGVTTSSGLLDLAPPETADTGIGSWVHLEKDHVDIPAGGSATVPFTLKVPKDAAPGDYSGGIAAILGTEGSAVSVQNRVATRLDVRVAGDVTVSHTVSDLHVDMPSTWHPLSPSTATVHYTLTNTGNARIYVQESVTAAGPLGIGALRTDATLDEILPGASVDRTATVDARALVWNRVTVDTTAFGVDETPGTSAQLHADTFAAPWTQLIVALVLVALAIVLGLKLGSRRR</sequence>
<keyword evidence="5" id="KW-1185">Reference proteome</keyword>
<feature type="transmembrane region" description="Helical" evidence="1">
    <location>
        <begin position="297"/>
        <end position="315"/>
    </location>
</feature>
<reference evidence="4 5" key="1">
    <citation type="submission" date="2020-12" db="EMBL/GenBank/DDBJ databases">
        <title>Brachybacterium sp. MASK1Z-5, whole genome shotgun sequence.</title>
        <authorList>
            <person name="Tuo L."/>
        </authorList>
    </citation>
    <scope>NUCLEOTIDE SEQUENCE [LARGE SCALE GENOMIC DNA]</scope>
    <source>
        <strain evidence="4 5">MASK1Z-5</strain>
    </source>
</reference>
<dbReference type="EMBL" id="JAEDAJ010000013">
    <property type="protein sequence ID" value="MBK0332774.1"/>
    <property type="molecule type" value="Genomic_DNA"/>
</dbReference>
<keyword evidence="2" id="KW-0732">Signal</keyword>
<dbReference type="Pfam" id="PF06030">
    <property type="entry name" value="WxLIP_PGBD"/>
    <property type="match status" value="1"/>
</dbReference>
<feature type="signal peptide" evidence="2">
    <location>
        <begin position="1"/>
        <end position="38"/>
    </location>
</feature>